<organism evidence="2 3">
    <name type="scientific">Dulcicalothrix desertica PCC 7102</name>
    <dbReference type="NCBI Taxonomy" id="232991"/>
    <lineage>
        <taxon>Bacteria</taxon>
        <taxon>Bacillati</taxon>
        <taxon>Cyanobacteriota</taxon>
        <taxon>Cyanophyceae</taxon>
        <taxon>Nostocales</taxon>
        <taxon>Calotrichaceae</taxon>
        <taxon>Dulcicalothrix</taxon>
    </lineage>
</organism>
<reference evidence="2" key="2">
    <citation type="journal article" date="2019" name="Genome Biol. Evol.">
        <title>Day and night: Metabolic profiles and evolutionary relationships of six axenic non-marine cyanobacteria.</title>
        <authorList>
            <person name="Will S.E."/>
            <person name="Henke P."/>
            <person name="Boedeker C."/>
            <person name="Huang S."/>
            <person name="Brinkmann H."/>
            <person name="Rohde M."/>
            <person name="Jarek M."/>
            <person name="Friedl T."/>
            <person name="Seufert S."/>
            <person name="Schumacher M."/>
            <person name="Overmann J."/>
            <person name="Neumann-Schaal M."/>
            <person name="Petersen J."/>
        </authorList>
    </citation>
    <scope>NUCLEOTIDE SEQUENCE [LARGE SCALE GENOMIC DNA]</scope>
    <source>
        <strain evidence="2">PCC 7102</strain>
    </source>
</reference>
<reference evidence="2" key="1">
    <citation type="submission" date="2018-12" db="EMBL/GenBank/DDBJ databases">
        <authorList>
            <person name="Will S."/>
            <person name="Neumann-Schaal M."/>
            <person name="Henke P."/>
        </authorList>
    </citation>
    <scope>NUCLEOTIDE SEQUENCE</scope>
    <source>
        <strain evidence="2">PCC 7102</strain>
    </source>
</reference>
<dbReference type="Proteomes" id="UP000271624">
    <property type="component" value="Unassembled WGS sequence"/>
</dbReference>
<dbReference type="InterPro" id="IPR000157">
    <property type="entry name" value="TIR_dom"/>
</dbReference>
<protein>
    <recommendedName>
        <fullName evidence="1">TIR domain-containing protein</fullName>
    </recommendedName>
</protein>
<keyword evidence="3" id="KW-1185">Reference proteome</keyword>
<sequence>MPSTKAINLLYCCSDSQRDEDLRKGLEKHLRLMNRQGVINTWDKGMISAGKEWENEIDTRLNTANIILLLISSDLIYSDYHWEVLVKRAMERHKAREARVIVVLLSTYDNWKSEFSNVKVLPDEEKPVTRWRNYDHAFENIAKGVREEVNQYINTPFVIKSLQLLSKRAANAFSSLKSQIISLTSSSPSNLSKPRQQGKALVSFAKPISIIFLGVGALTLVAKNSDIFSASPDSKPSSNLVSAKEATSTGWIWLGMVKDSSNSLSVGEQLFQTSNPESKVLPSINPPVVPSPGKLVTVKYPVNLKKNKSLSGQPLDVLKPGEKLVVLKVERLANATNSLPYIKLRAQVRKCNDTCNPK</sequence>
<dbReference type="Gene3D" id="3.40.50.10140">
    <property type="entry name" value="Toll/interleukin-1 receptor homology (TIR) domain"/>
    <property type="match status" value="1"/>
</dbReference>
<evidence type="ECO:0000313" key="2">
    <source>
        <dbReference type="EMBL" id="RUT02816.1"/>
    </source>
</evidence>
<dbReference type="AlphaFoldDB" id="A0A3S1B170"/>
<dbReference type="SUPFAM" id="SSF52200">
    <property type="entry name" value="Toll/Interleukin receptor TIR domain"/>
    <property type="match status" value="1"/>
</dbReference>
<dbReference type="InterPro" id="IPR035897">
    <property type="entry name" value="Toll_tir_struct_dom_sf"/>
</dbReference>
<dbReference type="PROSITE" id="PS50104">
    <property type="entry name" value="TIR"/>
    <property type="match status" value="1"/>
</dbReference>
<dbReference type="EMBL" id="RSCL01000015">
    <property type="protein sequence ID" value="RUT02816.1"/>
    <property type="molecule type" value="Genomic_DNA"/>
</dbReference>
<dbReference type="GO" id="GO:0007165">
    <property type="term" value="P:signal transduction"/>
    <property type="evidence" value="ECO:0007669"/>
    <property type="project" value="InterPro"/>
</dbReference>
<dbReference type="OrthoDB" id="1426235at2"/>
<dbReference type="RefSeq" id="WP_127083997.1">
    <property type="nucleotide sequence ID" value="NZ_RSCL01000015.1"/>
</dbReference>
<evidence type="ECO:0000259" key="1">
    <source>
        <dbReference type="PROSITE" id="PS50104"/>
    </source>
</evidence>
<proteinExistence type="predicted"/>
<feature type="domain" description="TIR" evidence="1">
    <location>
        <begin position="3"/>
        <end position="149"/>
    </location>
</feature>
<gene>
    <name evidence="2" type="ORF">DSM106972_057360</name>
</gene>
<accession>A0A3S1B170</accession>
<evidence type="ECO:0000313" key="3">
    <source>
        <dbReference type="Proteomes" id="UP000271624"/>
    </source>
</evidence>
<name>A0A3S1B170_9CYAN</name>
<comment type="caution">
    <text evidence="2">The sequence shown here is derived from an EMBL/GenBank/DDBJ whole genome shotgun (WGS) entry which is preliminary data.</text>
</comment>